<dbReference type="InterPro" id="IPR003593">
    <property type="entry name" value="AAA+_ATPase"/>
</dbReference>
<evidence type="ECO:0000256" key="9">
    <source>
        <dbReference type="PROSITE-ProRule" id="PRU00289"/>
    </source>
</evidence>
<dbReference type="NCBIfam" id="TIGR03924">
    <property type="entry name" value="T7SS_EccC_a"/>
    <property type="match status" value="1"/>
</dbReference>
<accession>A0ABT2JWC2</accession>
<feature type="binding site" evidence="9">
    <location>
        <begin position="856"/>
        <end position="863"/>
    </location>
    <ligand>
        <name>ATP</name>
        <dbReference type="ChEBI" id="CHEBI:30616"/>
    </ligand>
</feature>
<evidence type="ECO:0000256" key="4">
    <source>
        <dbReference type="ARBA" id="ARBA00022737"/>
    </source>
</evidence>
<feature type="domain" description="FtsK" evidence="12">
    <location>
        <begin position="1127"/>
        <end position="1313"/>
    </location>
</feature>
<organism evidence="13 14">
    <name type="scientific">Streptomyces gossypii</name>
    <dbReference type="NCBI Taxonomy" id="2883101"/>
    <lineage>
        <taxon>Bacteria</taxon>
        <taxon>Bacillati</taxon>
        <taxon>Actinomycetota</taxon>
        <taxon>Actinomycetes</taxon>
        <taxon>Kitasatosporales</taxon>
        <taxon>Streptomycetaceae</taxon>
        <taxon>Streptomyces</taxon>
    </lineage>
</organism>
<evidence type="ECO:0000256" key="10">
    <source>
        <dbReference type="SAM" id="MobiDB-lite"/>
    </source>
</evidence>
<dbReference type="InterPro" id="IPR027417">
    <property type="entry name" value="P-loop_NTPase"/>
</dbReference>
<proteinExistence type="predicted"/>
<keyword evidence="7 11" id="KW-1133">Transmembrane helix</keyword>
<dbReference type="EMBL" id="JAJAGO010000009">
    <property type="protein sequence ID" value="MCT2592175.1"/>
    <property type="molecule type" value="Genomic_DNA"/>
</dbReference>
<keyword evidence="5 9" id="KW-0547">Nucleotide-binding</keyword>
<evidence type="ECO:0000256" key="5">
    <source>
        <dbReference type="ARBA" id="ARBA00022741"/>
    </source>
</evidence>
<feature type="compositionally biased region" description="Basic residues" evidence="10">
    <location>
        <begin position="1"/>
        <end position="11"/>
    </location>
</feature>
<keyword evidence="4" id="KW-0677">Repeat</keyword>
<evidence type="ECO:0000313" key="13">
    <source>
        <dbReference type="EMBL" id="MCT2592175.1"/>
    </source>
</evidence>
<dbReference type="InterPro" id="IPR050206">
    <property type="entry name" value="FtsK/SpoIIIE/SftA"/>
</dbReference>
<dbReference type="Pfam" id="PF01580">
    <property type="entry name" value="FtsK_SpoIIIE"/>
    <property type="match status" value="2"/>
</dbReference>
<evidence type="ECO:0000256" key="11">
    <source>
        <dbReference type="SAM" id="Phobius"/>
    </source>
</evidence>
<name>A0ABT2JWC2_9ACTN</name>
<gene>
    <name evidence="13" type="primary">eccCa</name>
    <name evidence="13" type="ORF">LHJ74_20080</name>
</gene>
<evidence type="ECO:0000256" key="7">
    <source>
        <dbReference type="ARBA" id="ARBA00022989"/>
    </source>
</evidence>
<dbReference type="InterPro" id="IPR023837">
    <property type="entry name" value="EccCb-like_Actinobacteria"/>
</dbReference>
<evidence type="ECO:0000256" key="8">
    <source>
        <dbReference type="ARBA" id="ARBA00023136"/>
    </source>
</evidence>
<dbReference type="PANTHER" id="PTHR22683:SF1">
    <property type="entry name" value="TYPE VII SECRETION SYSTEM PROTEIN ESSC"/>
    <property type="match status" value="1"/>
</dbReference>
<evidence type="ECO:0000256" key="1">
    <source>
        <dbReference type="ARBA" id="ARBA00004651"/>
    </source>
</evidence>
<dbReference type="NCBIfam" id="TIGR03925">
    <property type="entry name" value="T7SS_EccC_b"/>
    <property type="match status" value="1"/>
</dbReference>
<feature type="transmembrane region" description="Helical" evidence="11">
    <location>
        <begin position="63"/>
        <end position="83"/>
    </location>
</feature>
<comment type="caution">
    <text evidence="13">The sequence shown here is derived from an EMBL/GenBank/DDBJ whole genome shotgun (WGS) entry which is preliminary data.</text>
</comment>
<feature type="binding site" evidence="9">
    <location>
        <begin position="1145"/>
        <end position="1152"/>
    </location>
    <ligand>
        <name>ATP</name>
        <dbReference type="ChEBI" id="CHEBI:30616"/>
    </ligand>
</feature>
<feature type="binding site" evidence="9">
    <location>
        <begin position="492"/>
        <end position="499"/>
    </location>
    <ligand>
        <name>ATP</name>
        <dbReference type="ChEBI" id="CHEBI:30616"/>
    </ligand>
</feature>
<feature type="region of interest" description="Disordered" evidence="10">
    <location>
        <begin position="1"/>
        <end position="38"/>
    </location>
</feature>
<keyword evidence="6 9" id="KW-0067">ATP-binding</keyword>
<feature type="region of interest" description="Disordered" evidence="10">
    <location>
        <begin position="710"/>
        <end position="766"/>
    </location>
</feature>
<comment type="subcellular location">
    <subcellularLocation>
        <location evidence="1">Cell membrane</location>
        <topology evidence="1">Multi-pass membrane protein</topology>
    </subcellularLocation>
</comment>
<feature type="domain" description="FtsK" evidence="12">
    <location>
        <begin position="469"/>
        <end position="669"/>
    </location>
</feature>
<evidence type="ECO:0000256" key="3">
    <source>
        <dbReference type="ARBA" id="ARBA00022692"/>
    </source>
</evidence>
<dbReference type="SMART" id="SM00382">
    <property type="entry name" value="AAA"/>
    <property type="match status" value="3"/>
</dbReference>
<dbReference type="PANTHER" id="PTHR22683">
    <property type="entry name" value="SPORULATION PROTEIN RELATED"/>
    <property type="match status" value="1"/>
</dbReference>
<dbReference type="PROSITE" id="PS50901">
    <property type="entry name" value="FTSK"/>
    <property type="match status" value="3"/>
</dbReference>
<keyword evidence="2" id="KW-1003">Cell membrane</keyword>
<evidence type="ECO:0000256" key="6">
    <source>
        <dbReference type="ARBA" id="ARBA00022840"/>
    </source>
</evidence>
<reference evidence="13 14" key="1">
    <citation type="submission" date="2021-10" db="EMBL/GenBank/DDBJ databases">
        <title>Streptomyces gossypii sp. nov., isolated from soil collected from cotton field.</title>
        <authorList>
            <person name="Ge X."/>
            <person name="Chen X."/>
            <person name="Liu W."/>
        </authorList>
    </citation>
    <scope>NUCLEOTIDE SEQUENCE [LARGE SCALE GENOMIC DNA]</scope>
    <source>
        <strain evidence="13 14">N2-109</strain>
    </source>
</reference>
<dbReference type="InterPro" id="IPR002543">
    <property type="entry name" value="FtsK_dom"/>
</dbReference>
<dbReference type="SUPFAM" id="SSF52540">
    <property type="entry name" value="P-loop containing nucleoside triphosphate hydrolases"/>
    <property type="match status" value="3"/>
</dbReference>
<dbReference type="Proteomes" id="UP001156389">
    <property type="component" value="Unassembled WGS sequence"/>
</dbReference>
<dbReference type="InterPro" id="IPR023836">
    <property type="entry name" value="EccCa-like_Actinobacteria"/>
</dbReference>
<evidence type="ECO:0000259" key="12">
    <source>
        <dbReference type="PROSITE" id="PS50901"/>
    </source>
</evidence>
<dbReference type="Gene3D" id="3.40.50.300">
    <property type="entry name" value="P-loop containing nucleotide triphosphate hydrolases"/>
    <property type="match status" value="4"/>
</dbReference>
<evidence type="ECO:0000256" key="2">
    <source>
        <dbReference type="ARBA" id="ARBA00022475"/>
    </source>
</evidence>
<keyword evidence="3 11" id="KW-0812">Transmembrane</keyword>
<keyword evidence="8 11" id="KW-0472">Membrane</keyword>
<sequence>MSVRVVHRPARTTRPLPPPVERLMEPPPNLPDGKGGSAATSLLPMMGVMGSVVMMTVIRSSRFAAIGAIVLVVAVVGGVLLLFSQRGKAQRTRRTQRESYLEYLEGLREELSAEDRERRAVARVLSPPPEALYDLVRDPARLWERRRLDRDFLEVRVGTGESPVRTLRMEQQGSSVLTPPDPFMLNEAAGLQQRFAAVPETPLSVPLDRAGNVSVIGAREDVLRVVRALALQAAAGHAPDDLAFALAAPEPRMSDWAWVKWLPHILDPQEWDGPVPVRRIAGDVPGLGAALAGELRRRAAYAAEVRRGLAGRDALRLTKRLLVLSDSHGEVASELPRPDEAVPLPDMGVTVLHLLERRIDEPGQVSLRITVGEDGCMVTVEDLRGEQPVTVHGALDDLTAAGAAGLARMLAPLRLSPESAAAGAPLSGPVDFAGLMGIEDAAALDTGRLWAPRGDQDFLRVPIGLGDTHEPVLLDLKESAELGMGPHGLCVGATGSGKSELLRTLVLALVATHPPEDLAMVLVDYKGGATFAPFGELPHVAGLITNLENRAGLVERVHASLAGEVKRRQQVLKEAGDIADISTYAATRAQRPELEPLPHLFVVIDEFGELLTAKPDFIDLFLSIGRIGRSIGVHLLLSSQRIEGGKLKGLDTYLSYRLGLRTFSPEESRTVLDTPDAFQLPPIPGFGYLKVDTSAYERFKAGYVSGPYSGPVRRDEEADAGPAALPYPAYNTLASPDGQAGSDGSETLDSAGGPGPAQQAPPRRTIGPTLLSTVVGQLADAAPAVPQIWLPPLPEALPLDAVAGPVVTGRHGTRLATGPEGALRVPLGLLDDPDKQWQGQWLLDLTVAGGHVAVIGGPQSGKTTLLRSLILSLALTHTPQEVGVYGLDLLGGGLQAMSGLPHVGGVAGRADHERAARTVEEVRSMLAAREEIFRDQGIDSVEQLRALRAEGGLPQLGCTDVVLVIDGFGELRGEFEELDDGVNDLLKRGSGYGIHVVAGVLRWNDVRIVAQSAFGTRVELRLNDPSDSSVSRRLAETLTADEPGRVLTDAKLFAHAALPRIDSLSTVDDLGAAVEEAVRTVRGAWPGDSAPPVRVLPARLGPRRLATVSSVATEPHRVPIGLDQGALDPVLLDLFRHDQHLIVFGDGECGKTNLLRLITTGLLARYGDDDLVFAVMDPRRGLYSLVPEEYRGGYAHNARLAYALSGAIATELEKRMPDDSTAPELLAAGGSAFDGPRIVVLVDDYDVLASAGQQPLEPFLPYLPSAPDIGLHFVVTRRVAGASRALYAPFLTTLRESGTAALVMTGDRSEGQLFPGVYAAPRVPGRGTFVRRGAPHRLIQTALAEEPAAPGDAS</sequence>
<feature type="compositionally biased region" description="Pro residues" evidence="10">
    <location>
        <begin position="15"/>
        <end position="30"/>
    </location>
</feature>
<protein>
    <submittedName>
        <fullName evidence="13">Type VII secretion protein EccCa</fullName>
    </submittedName>
</protein>
<feature type="domain" description="FtsK" evidence="12">
    <location>
        <begin position="838"/>
        <end position="1029"/>
    </location>
</feature>
<evidence type="ECO:0000313" key="14">
    <source>
        <dbReference type="Proteomes" id="UP001156389"/>
    </source>
</evidence>
<dbReference type="RefSeq" id="WP_260219504.1">
    <property type="nucleotide sequence ID" value="NZ_JAJAGO010000009.1"/>
</dbReference>
<keyword evidence="14" id="KW-1185">Reference proteome</keyword>